<dbReference type="AlphaFoldDB" id="A0A8S1WQY5"/>
<comment type="caution">
    <text evidence="1">The sequence shown here is derived from an EMBL/GenBank/DDBJ whole genome shotgun (WGS) entry which is preliminary data.</text>
</comment>
<protein>
    <submittedName>
        <fullName evidence="1">Uncharacterized protein</fullName>
    </submittedName>
</protein>
<evidence type="ECO:0000313" key="2">
    <source>
        <dbReference type="Proteomes" id="UP000683925"/>
    </source>
</evidence>
<organism evidence="1 2">
    <name type="scientific">Paramecium octaurelia</name>
    <dbReference type="NCBI Taxonomy" id="43137"/>
    <lineage>
        <taxon>Eukaryota</taxon>
        <taxon>Sar</taxon>
        <taxon>Alveolata</taxon>
        <taxon>Ciliophora</taxon>
        <taxon>Intramacronucleata</taxon>
        <taxon>Oligohymenophorea</taxon>
        <taxon>Peniculida</taxon>
        <taxon>Parameciidae</taxon>
        <taxon>Paramecium</taxon>
    </lineage>
</organism>
<reference evidence="1" key="1">
    <citation type="submission" date="2021-01" db="EMBL/GenBank/DDBJ databases">
        <authorList>
            <consortium name="Genoscope - CEA"/>
            <person name="William W."/>
        </authorList>
    </citation>
    <scope>NUCLEOTIDE SEQUENCE</scope>
</reference>
<name>A0A8S1WQY5_PAROT</name>
<accession>A0A8S1WQY5</accession>
<dbReference type="Proteomes" id="UP000683925">
    <property type="component" value="Unassembled WGS sequence"/>
</dbReference>
<evidence type="ECO:0000313" key="1">
    <source>
        <dbReference type="EMBL" id="CAD8190619.1"/>
    </source>
</evidence>
<dbReference type="EMBL" id="CAJJDP010000097">
    <property type="protein sequence ID" value="CAD8190619.1"/>
    <property type="molecule type" value="Genomic_DNA"/>
</dbReference>
<gene>
    <name evidence="1" type="ORF">POCTA_138.1.T0980006</name>
</gene>
<proteinExistence type="predicted"/>
<sequence length="60" mass="7237">MTWSIEQSEKIENFCFFENLKNEKLQAKVNCDMDSVLKQFHRCLTILNRLKSQQMNKNKI</sequence>
<keyword evidence="2" id="KW-1185">Reference proteome</keyword>